<evidence type="ECO:0000259" key="12">
    <source>
        <dbReference type="Pfam" id="PF03600"/>
    </source>
</evidence>
<accession>A0ABY1PYV3</accession>
<feature type="domain" description="Citrate transporter-like" evidence="12">
    <location>
        <begin position="15"/>
        <end position="372"/>
    </location>
</feature>
<dbReference type="PANTHER" id="PTHR43269:SF2">
    <property type="entry name" value="SODIUM_PROTON ANTIPORTER 1-RELATED"/>
    <property type="match status" value="1"/>
</dbReference>
<name>A0ABY1PYV3_9BACT</name>
<protein>
    <submittedName>
        <fullName evidence="13">Sodium/proton antiporter, NhaD family</fullName>
    </submittedName>
</protein>
<keyword evidence="3" id="KW-0050">Antiport</keyword>
<feature type="transmembrane region" description="Helical" evidence="11">
    <location>
        <begin position="425"/>
        <end position="443"/>
    </location>
</feature>
<evidence type="ECO:0000313" key="14">
    <source>
        <dbReference type="Proteomes" id="UP001158067"/>
    </source>
</evidence>
<dbReference type="RefSeq" id="WP_283432309.1">
    <property type="nucleotide sequence ID" value="NZ_FXUG01000004.1"/>
</dbReference>
<gene>
    <name evidence="13" type="ORF">SAMN06265222_104118</name>
</gene>
<dbReference type="InterPro" id="IPR004680">
    <property type="entry name" value="Cit_transptr-like_dom"/>
</dbReference>
<keyword evidence="8 11" id="KW-0472">Membrane</keyword>
<evidence type="ECO:0000256" key="7">
    <source>
        <dbReference type="ARBA" id="ARBA00023065"/>
    </source>
</evidence>
<feature type="transmembrane region" description="Helical" evidence="11">
    <location>
        <begin position="203"/>
        <end position="225"/>
    </location>
</feature>
<organism evidence="13 14">
    <name type="scientific">Neorhodopirellula lusitana</name>
    <dbReference type="NCBI Taxonomy" id="445327"/>
    <lineage>
        <taxon>Bacteria</taxon>
        <taxon>Pseudomonadati</taxon>
        <taxon>Planctomycetota</taxon>
        <taxon>Planctomycetia</taxon>
        <taxon>Pirellulales</taxon>
        <taxon>Pirellulaceae</taxon>
        <taxon>Neorhodopirellula</taxon>
    </lineage>
</organism>
<evidence type="ECO:0000256" key="5">
    <source>
        <dbReference type="ARBA" id="ARBA00022989"/>
    </source>
</evidence>
<feature type="transmembrane region" description="Helical" evidence="11">
    <location>
        <begin position="317"/>
        <end position="340"/>
    </location>
</feature>
<keyword evidence="9" id="KW-0739">Sodium transport</keyword>
<dbReference type="InterPro" id="IPR045016">
    <property type="entry name" value="NhaD-like"/>
</dbReference>
<keyword evidence="6" id="KW-0915">Sodium</keyword>
<keyword evidence="2" id="KW-0813">Transport</keyword>
<evidence type="ECO:0000256" key="6">
    <source>
        <dbReference type="ARBA" id="ARBA00023053"/>
    </source>
</evidence>
<comment type="similarity">
    <text evidence="10">Belongs to the NhaD Na(+)/H(+) (TC 2.A.62) antiporter family.</text>
</comment>
<keyword evidence="7" id="KW-0406">Ion transport</keyword>
<comment type="caution">
    <text evidence="13">The sequence shown here is derived from an EMBL/GenBank/DDBJ whole genome shotgun (WGS) entry which is preliminary data.</text>
</comment>
<feature type="transmembrane region" description="Helical" evidence="11">
    <location>
        <begin position="386"/>
        <end position="413"/>
    </location>
</feature>
<feature type="transmembrane region" description="Helical" evidence="11">
    <location>
        <begin position="352"/>
        <end position="374"/>
    </location>
</feature>
<dbReference type="EMBL" id="FXUG01000004">
    <property type="protein sequence ID" value="SMP53466.1"/>
    <property type="molecule type" value="Genomic_DNA"/>
</dbReference>
<dbReference type="Proteomes" id="UP001158067">
    <property type="component" value="Unassembled WGS sequence"/>
</dbReference>
<evidence type="ECO:0000313" key="13">
    <source>
        <dbReference type="EMBL" id="SMP53466.1"/>
    </source>
</evidence>
<feature type="transmembrane region" description="Helical" evidence="11">
    <location>
        <begin position="246"/>
        <end position="265"/>
    </location>
</feature>
<feature type="transmembrane region" description="Helical" evidence="11">
    <location>
        <begin position="164"/>
        <end position="183"/>
    </location>
</feature>
<keyword evidence="4 11" id="KW-0812">Transmembrane</keyword>
<evidence type="ECO:0000256" key="2">
    <source>
        <dbReference type="ARBA" id="ARBA00022448"/>
    </source>
</evidence>
<dbReference type="Pfam" id="PF03600">
    <property type="entry name" value="CitMHS"/>
    <property type="match status" value="1"/>
</dbReference>
<proteinExistence type="inferred from homology"/>
<keyword evidence="14" id="KW-1185">Reference proteome</keyword>
<evidence type="ECO:0000256" key="9">
    <source>
        <dbReference type="ARBA" id="ARBA00023201"/>
    </source>
</evidence>
<evidence type="ECO:0000256" key="3">
    <source>
        <dbReference type="ARBA" id="ARBA00022449"/>
    </source>
</evidence>
<evidence type="ECO:0000256" key="10">
    <source>
        <dbReference type="ARBA" id="ARBA00025753"/>
    </source>
</evidence>
<feature type="transmembrane region" description="Helical" evidence="11">
    <location>
        <begin position="124"/>
        <end position="152"/>
    </location>
</feature>
<comment type="subcellular location">
    <subcellularLocation>
        <location evidence="1">Membrane</location>
        <topology evidence="1">Multi-pass membrane protein</topology>
    </subcellularLocation>
</comment>
<reference evidence="13 14" key="1">
    <citation type="submission" date="2017-05" db="EMBL/GenBank/DDBJ databases">
        <authorList>
            <person name="Varghese N."/>
            <person name="Submissions S."/>
        </authorList>
    </citation>
    <scope>NUCLEOTIDE SEQUENCE [LARGE SCALE GENOMIC DNA]</scope>
    <source>
        <strain evidence="13 14">DSM 25457</strain>
    </source>
</reference>
<evidence type="ECO:0000256" key="8">
    <source>
        <dbReference type="ARBA" id="ARBA00023136"/>
    </source>
</evidence>
<dbReference type="NCBIfam" id="NF038006">
    <property type="entry name" value="NhaD_1"/>
    <property type="match status" value="1"/>
</dbReference>
<keyword evidence="5 11" id="KW-1133">Transmembrane helix</keyword>
<evidence type="ECO:0000256" key="1">
    <source>
        <dbReference type="ARBA" id="ARBA00004141"/>
    </source>
</evidence>
<dbReference type="PANTHER" id="PTHR43269">
    <property type="entry name" value="SODIUM/PROTON ANTIPORTER 1-RELATED"/>
    <property type="match status" value="1"/>
</dbReference>
<sequence length="444" mass="48341">MLTLILTIFVLGYLAIAFEHKLNINKAASALFIGTVCWALYITDLPDLLPTEAIPEWFKLIAEGGSQADVPLHYAVDAQHLNQTGEIASILFFLMGAMTIVELIDVHEGFALITDRIRTKNKRVLLWTVGVLTFVLSAVLDNLTTTIVMVSLLKKLIDNRNDRLVFVGMVVIAANSGGAWTVIGDVTTTMLWIKHKIGSVEVMGELFLGSLTCLLVPLVGLSIRMPGEVETPERLPSAVAKNIQPWHQWLFLTLGLMGLLFVPVFKTLTHLPPYMGMMLSLSILWVVSELVGRTFDEETRTTTGVNAVLKRVDMSSILFFLGILLAVGALSAIGTLRATAEWLDVVLPNRDVVAAVIGLVSAVVDNVPLVAAGIEMYDLPMNDPFWMLLAYCAGTGGSCLIIGSAAGVAAMGIEHVDFLWYARRMMPWALAGYLAGAMVVLLMQ</sequence>
<evidence type="ECO:0000256" key="11">
    <source>
        <dbReference type="SAM" id="Phobius"/>
    </source>
</evidence>
<feature type="transmembrane region" description="Helical" evidence="11">
    <location>
        <begin position="87"/>
        <end position="104"/>
    </location>
</feature>
<evidence type="ECO:0000256" key="4">
    <source>
        <dbReference type="ARBA" id="ARBA00022692"/>
    </source>
</evidence>